<evidence type="ECO:0000313" key="2">
    <source>
        <dbReference type="EMBL" id="UPL21086.1"/>
    </source>
</evidence>
<feature type="signal peptide" evidence="1">
    <location>
        <begin position="1"/>
        <end position="31"/>
    </location>
</feature>
<evidence type="ECO:0000256" key="1">
    <source>
        <dbReference type="SAM" id="SignalP"/>
    </source>
</evidence>
<reference evidence="2" key="1">
    <citation type="submission" date="2022-04" db="EMBL/GenBank/DDBJ databases">
        <title>Genomic mining of Alcaligenes faecalis D334 producing ectoin and derivatives.</title>
        <authorList>
            <person name="Doan V.T."/>
            <person name="Quach N.T."/>
            <person name="Vu T.-H.-N."/>
            <person name="Phi Q.-T."/>
        </authorList>
    </citation>
    <scope>NUCLEOTIDE SEQUENCE</scope>
    <source>
        <strain evidence="2">D334</strain>
    </source>
</reference>
<feature type="chain" id="PRO_5042155477" description="DUF2059 domain-containing protein" evidence="1">
    <location>
        <begin position="32"/>
        <end position="202"/>
    </location>
</feature>
<proteinExistence type="predicted"/>
<organism evidence="2 3">
    <name type="scientific">Alcaligenes faecalis</name>
    <dbReference type="NCBI Taxonomy" id="511"/>
    <lineage>
        <taxon>Bacteria</taxon>
        <taxon>Pseudomonadati</taxon>
        <taxon>Pseudomonadota</taxon>
        <taxon>Betaproteobacteria</taxon>
        <taxon>Burkholderiales</taxon>
        <taxon>Alcaligenaceae</taxon>
        <taxon>Alcaligenes</taxon>
    </lineage>
</organism>
<dbReference type="RefSeq" id="WP_247966074.1">
    <property type="nucleotide sequence ID" value="NZ_CP095873.1"/>
</dbReference>
<evidence type="ECO:0000313" key="3">
    <source>
        <dbReference type="Proteomes" id="UP000830925"/>
    </source>
</evidence>
<name>A0AAE9HB70_ALCFA</name>
<gene>
    <name evidence="2" type="ORF">MXF72_17120</name>
</gene>
<dbReference type="Proteomes" id="UP000830925">
    <property type="component" value="Chromosome"/>
</dbReference>
<evidence type="ECO:0008006" key="4">
    <source>
        <dbReference type="Google" id="ProtNLM"/>
    </source>
</evidence>
<keyword evidence="1" id="KW-0732">Signal</keyword>
<sequence>MTRASLFARQVLASILSAFVFAILPSTTVSAKERTEGSAAAQGAQQVCATVNRDNLDLAMQTLLRATMARDMETLLQFQPPRKIQKMAEAMGKNRQEALVEIAKFGRALDEQQPVEILTGHYDLETARFGKTSTGRAYALFNYSRTFKKESETFELTYPTLASQDGEHLFIIPLSEDKLLSELIELYPDLAEVKVPTAINAP</sequence>
<dbReference type="EMBL" id="CP095873">
    <property type="protein sequence ID" value="UPL21086.1"/>
    <property type="molecule type" value="Genomic_DNA"/>
</dbReference>
<protein>
    <recommendedName>
        <fullName evidence="4">DUF2059 domain-containing protein</fullName>
    </recommendedName>
</protein>
<dbReference type="AlphaFoldDB" id="A0AAE9HB70"/>
<accession>A0AAE9HB70</accession>